<proteinExistence type="predicted"/>
<dbReference type="InterPro" id="IPR011701">
    <property type="entry name" value="MFS"/>
</dbReference>
<dbReference type="InterPro" id="IPR036259">
    <property type="entry name" value="MFS_trans_sf"/>
</dbReference>
<feature type="transmembrane region" description="Helical" evidence="5">
    <location>
        <begin position="303"/>
        <end position="328"/>
    </location>
</feature>
<feature type="transmembrane region" description="Helical" evidence="5">
    <location>
        <begin position="367"/>
        <end position="388"/>
    </location>
</feature>
<accession>A0A6J7DDZ7</accession>
<keyword evidence="4 5" id="KW-0472">Membrane</keyword>
<dbReference type="GO" id="GO:0016020">
    <property type="term" value="C:membrane"/>
    <property type="evidence" value="ECO:0007669"/>
    <property type="project" value="UniProtKB-SubCell"/>
</dbReference>
<feature type="transmembrane region" description="Helical" evidence="5">
    <location>
        <begin position="48"/>
        <end position="67"/>
    </location>
</feature>
<feature type="transmembrane region" description="Helical" evidence="5">
    <location>
        <begin position="131"/>
        <end position="154"/>
    </location>
</feature>
<organism evidence="6">
    <name type="scientific">freshwater metagenome</name>
    <dbReference type="NCBI Taxonomy" id="449393"/>
    <lineage>
        <taxon>unclassified sequences</taxon>
        <taxon>metagenomes</taxon>
        <taxon>ecological metagenomes</taxon>
    </lineage>
</organism>
<feature type="transmembrane region" description="Helical" evidence="5">
    <location>
        <begin position="12"/>
        <end position="28"/>
    </location>
</feature>
<feature type="transmembrane region" description="Helical" evidence="5">
    <location>
        <begin position="208"/>
        <end position="234"/>
    </location>
</feature>
<feature type="transmembrane region" description="Helical" evidence="5">
    <location>
        <begin position="160"/>
        <end position="187"/>
    </location>
</feature>
<evidence type="ECO:0000313" key="6">
    <source>
        <dbReference type="EMBL" id="CAB4867075.1"/>
    </source>
</evidence>
<feature type="transmembrane region" description="Helical" evidence="5">
    <location>
        <begin position="74"/>
        <end position="91"/>
    </location>
</feature>
<dbReference type="EMBL" id="CAFBLH010000020">
    <property type="protein sequence ID" value="CAB4867075.1"/>
    <property type="molecule type" value="Genomic_DNA"/>
</dbReference>
<keyword evidence="3 5" id="KW-1133">Transmembrane helix</keyword>
<keyword evidence="2 5" id="KW-0812">Transmembrane</keyword>
<dbReference type="GO" id="GO:0022857">
    <property type="term" value="F:transmembrane transporter activity"/>
    <property type="evidence" value="ECO:0007669"/>
    <property type="project" value="InterPro"/>
</dbReference>
<dbReference type="SUPFAM" id="SSF103473">
    <property type="entry name" value="MFS general substrate transporter"/>
    <property type="match status" value="1"/>
</dbReference>
<dbReference type="Pfam" id="PF07690">
    <property type="entry name" value="MFS_1"/>
    <property type="match status" value="1"/>
</dbReference>
<gene>
    <name evidence="6" type="ORF">UFOPK3342_00755</name>
</gene>
<dbReference type="PANTHER" id="PTHR23514">
    <property type="entry name" value="BYPASS OF STOP CODON PROTEIN 6"/>
    <property type="match status" value="1"/>
</dbReference>
<feature type="transmembrane region" description="Helical" evidence="5">
    <location>
        <begin position="97"/>
        <end position="119"/>
    </location>
</feature>
<feature type="transmembrane region" description="Helical" evidence="5">
    <location>
        <begin position="275"/>
        <end position="297"/>
    </location>
</feature>
<evidence type="ECO:0000256" key="4">
    <source>
        <dbReference type="ARBA" id="ARBA00023136"/>
    </source>
</evidence>
<dbReference type="PANTHER" id="PTHR23514:SF13">
    <property type="entry name" value="INNER MEMBRANE PROTEIN YBJJ"/>
    <property type="match status" value="1"/>
</dbReference>
<feature type="transmembrane region" description="Helical" evidence="5">
    <location>
        <begin position="340"/>
        <end position="361"/>
    </location>
</feature>
<protein>
    <submittedName>
        <fullName evidence="6">Unannotated protein</fullName>
    </submittedName>
</protein>
<comment type="subcellular location">
    <subcellularLocation>
        <location evidence="1">Membrane</location>
        <topology evidence="1">Multi-pass membrane protein</topology>
    </subcellularLocation>
</comment>
<dbReference type="Gene3D" id="1.20.1250.20">
    <property type="entry name" value="MFS general substrate transporter like domains"/>
    <property type="match status" value="1"/>
</dbReference>
<evidence type="ECO:0000256" key="2">
    <source>
        <dbReference type="ARBA" id="ARBA00022692"/>
    </source>
</evidence>
<evidence type="ECO:0000256" key="5">
    <source>
        <dbReference type="SAM" id="Phobius"/>
    </source>
</evidence>
<dbReference type="InterPro" id="IPR051788">
    <property type="entry name" value="MFS_Transporter"/>
</dbReference>
<name>A0A6J7DDZ7_9ZZZZ</name>
<evidence type="ECO:0000256" key="1">
    <source>
        <dbReference type="ARBA" id="ARBA00004141"/>
    </source>
</evidence>
<evidence type="ECO:0000256" key="3">
    <source>
        <dbReference type="ARBA" id="ARBA00022989"/>
    </source>
</evidence>
<feature type="transmembrane region" description="Helical" evidence="5">
    <location>
        <begin position="246"/>
        <end position="263"/>
    </location>
</feature>
<sequence>MTILTVEKELRYLKGLFFFFGFLIMSWLPRFPEVKANLGLTNGEFGSLISTSVVGSLIALLIVGQLVHNYGAQLVMRIAAFSLVASLILLASTHSPVIFVISNIIQAAGISAFHISINAQGFSYQDRTKRHVVTLLSGVWSSGALATAIVSGLFVDRISLATHIIILSLVMLLVLLFLISAIGTNLVQPNQDANTAYSIRDIFKDFQIDRMVSGALFCALFLEICVGDWAAIFVKEDIGIKSGLHTLPYILFTFTIIIGRLTAHRLFTKFSMENLVKVASLTSGLSFFIGIMATLFIGADHKILSLTVLSICFAIAGLGSSFLAPSVMTAANARSSSPSSVVIGQIGVVNIIAVFFMRLIIAWTAQAFSLSIALLTPALLLLMVPFFLKIFKRA</sequence>
<dbReference type="AlphaFoldDB" id="A0A6J7DDZ7"/>
<reference evidence="6" key="1">
    <citation type="submission" date="2020-05" db="EMBL/GenBank/DDBJ databases">
        <authorList>
            <person name="Chiriac C."/>
            <person name="Salcher M."/>
            <person name="Ghai R."/>
            <person name="Kavagutti S V."/>
        </authorList>
    </citation>
    <scope>NUCLEOTIDE SEQUENCE</scope>
</reference>